<organism evidence="1 2">
    <name type="scientific">Mycoplasmopsis bovis (strain ATCC 25523 / DSM 22781 / NCTC 10131 / PG45)</name>
    <name type="common">Mycoplasma bovis</name>
    <dbReference type="NCBI Taxonomy" id="289397"/>
    <lineage>
        <taxon>Bacteria</taxon>
        <taxon>Bacillati</taxon>
        <taxon>Mycoplasmatota</taxon>
        <taxon>Mycoplasmoidales</taxon>
        <taxon>Metamycoplasmataceae</taxon>
        <taxon>Mycoplasmopsis</taxon>
    </lineage>
</organism>
<dbReference type="AlphaFoldDB" id="A0A454AQS4"/>
<evidence type="ECO:0000313" key="2">
    <source>
        <dbReference type="Proteomes" id="UP000008713"/>
    </source>
</evidence>
<gene>
    <name evidence="1" type="ordered locus">MBOVPG45_0652</name>
</gene>
<dbReference type="KEGG" id="mbv:MBOVPG45_0652"/>
<dbReference type="Proteomes" id="UP000008713">
    <property type="component" value="Chromosome"/>
</dbReference>
<reference evidence="1 2" key="1">
    <citation type="journal article" date="2011" name="Infect. Immun.">
        <title>Complete genome sequence of Mycoplasma bovis type strain PG45 (ATCC 25523).</title>
        <authorList>
            <person name="Wise K.S."/>
            <person name="Calcutt M.J."/>
            <person name="Foecking M.F."/>
            <person name="Roske K."/>
            <person name="Madupu R."/>
            <person name="Methe B.A."/>
        </authorList>
    </citation>
    <scope>NUCLEOTIDE SEQUENCE [LARGE SCALE GENOMIC DNA]</scope>
    <source>
        <strain evidence="2">ATCC 25523 / DSM 22781 / NCTC 10131 / PG45</strain>
    </source>
</reference>
<evidence type="ECO:0000313" key="1">
    <source>
        <dbReference type="EMBL" id="ADR25421.1"/>
    </source>
</evidence>
<name>A0A454AQS4_MYCBG</name>
<accession>A0A454AQS4</accession>
<sequence>MQELFFIKKDQNYGNKKCQKKTLFHIKTVLLVKGSYRHFKLLY</sequence>
<dbReference type="EMBL" id="CP002188">
    <property type="protein sequence ID" value="ADR25421.1"/>
    <property type="molecule type" value="Genomic_DNA"/>
</dbReference>
<proteinExistence type="predicted"/>
<protein>
    <submittedName>
        <fullName evidence="1">Uncharacterized protein</fullName>
    </submittedName>
</protein>